<keyword evidence="1" id="KW-0802">TPR repeat</keyword>
<evidence type="ECO:0000313" key="3">
    <source>
        <dbReference type="Proteomes" id="UP000031307"/>
    </source>
</evidence>
<reference evidence="2 3" key="1">
    <citation type="journal article" date="2014" name="Mol. Biol. Evol.">
        <title>Massive expansion of Ubiquitination-related gene families within the Chlamydiae.</title>
        <authorList>
            <person name="Domman D."/>
            <person name="Collingro A."/>
            <person name="Lagkouvardos I."/>
            <person name="Gehre L."/>
            <person name="Weinmaier T."/>
            <person name="Rattei T."/>
            <person name="Subtil A."/>
            <person name="Horn M."/>
        </authorList>
    </citation>
    <scope>NUCLEOTIDE SEQUENCE [LARGE SCALE GENOMIC DNA]</scope>
    <source>
        <strain evidence="2 3">OEW1</strain>
    </source>
</reference>
<dbReference type="OMA" id="FCLNRID"/>
<dbReference type="Pfam" id="PF13371">
    <property type="entry name" value="TPR_9"/>
    <property type="match status" value="1"/>
</dbReference>
<dbReference type="PROSITE" id="PS50005">
    <property type="entry name" value="TPR"/>
    <property type="match status" value="2"/>
</dbReference>
<dbReference type="RefSeq" id="WP_006340094.1">
    <property type="nucleotide sequence ID" value="NZ_JASBUT010000007.1"/>
</dbReference>
<dbReference type="PATRIC" id="fig|83552.4.peg.1462"/>
<dbReference type="SMART" id="SM00028">
    <property type="entry name" value="TPR"/>
    <property type="match status" value="2"/>
</dbReference>
<gene>
    <name evidence="2" type="ORF">DB43_GJ00160</name>
</gene>
<dbReference type="PANTHER" id="PTHR12558">
    <property type="entry name" value="CELL DIVISION CYCLE 16,23,27"/>
    <property type="match status" value="1"/>
</dbReference>
<evidence type="ECO:0000313" key="2">
    <source>
        <dbReference type="EMBL" id="KIA77399.1"/>
    </source>
</evidence>
<sequence length="131" mass="14552">MAKINWVKSLGWTEEQLDDLRFTGYAYLRQGKYDIALAFYEALAALSPNNAYDLQTLGALYLQLNNPVKALKCFDQALKVEADHAPTLLNVAKALFMLGKKEEGLKLAQILQNEPSLTISNTAKALILAYS</sequence>
<dbReference type="PANTHER" id="PTHR12558:SF13">
    <property type="entry name" value="CELL DIVISION CYCLE PROTEIN 27 HOMOLOG"/>
    <property type="match status" value="1"/>
</dbReference>
<proteinExistence type="predicted"/>
<dbReference type="Proteomes" id="UP000031307">
    <property type="component" value="Unassembled WGS sequence"/>
</dbReference>
<organism evidence="2 3">
    <name type="scientific">Parachlamydia acanthamoebae</name>
    <dbReference type="NCBI Taxonomy" id="83552"/>
    <lineage>
        <taxon>Bacteria</taxon>
        <taxon>Pseudomonadati</taxon>
        <taxon>Chlamydiota</taxon>
        <taxon>Chlamydiia</taxon>
        <taxon>Parachlamydiales</taxon>
        <taxon>Parachlamydiaceae</taxon>
        <taxon>Parachlamydia</taxon>
    </lineage>
</organism>
<name>A0A0C1ELV3_9BACT</name>
<dbReference type="InterPro" id="IPR011990">
    <property type="entry name" value="TPR-like_helical_dom_sf"/>
</dbReference>
<dbReference type="Gene3D" id="1.25.40.10">
    <property type="entry name" value="Tetratricopeptide repeat domain"/>
    <property type="match status" value="1"/>
</dbReference>
<accession>A0A0C1ELV3</accession>
<evidence type="ECO:0000256" key="1">
    <source>
        <dbReference type="PROSITE-ProRule" id="PRU00339"/>
    </source>
</evidence>
<protein>
    <submittedName>
        <fullName evidence="2">Uncharacterized protein</fullName>
    </submittedName>
</protein>
<dbReference type="AlphaFoldDB" id="A0A0C1ELV3"/>
<feature type="repeat" description="TPR" evidence="1">
    <location>
        <begin position="51"/>
        <end position="84"/>
    </location>
</feature>
<dbReference type="SUPFAM" id="SSF48452">
    <property type="entry name" value="TPR-like"/>
    <property type="match status" value="1"/>
</dbReference>
<dbReference type="EMBL" id="JSAM01000079">
    <property type="protein sequence ID" value="KIA77399.1"/>
    <property type="molecule type" value="Genomic_DNA"/>
</dbReference>
<comment type="caution">
    <text evidence="2">The sequence shown here is derived from an EMBL/GenBank/DDBJ whole genome shotgun (WGS) entry which is preliminary data.</text>
</comment>
<dbReference type="InterPro" id="IPR019734">
    <property type="entry name" value="TPR_rpt"/>
</dbReference>
<feature type="repeat" description="TPR" evidence="1">
    <location>
        <begin position="17"/>
        <end position="50"/>
    </location>
</feature>